<feature type="signal peptide" evidence="5">
    <location>
        <begin position="1"/>
        <end position="18"/>
    </location>
</feature>
<dbReference type="InterPro" id="IPR006059">
    <property type="entry name" value="SBP"/>
</dbReference>
<dbReference type="Gene3D" id="3.40.190.10">
    <property type="entry name" value="Periplasmic binding protein-like II"/>
    <property type="match status" value="1"/>
</dbReference>
<evidence type="ECO:0000256" key="1">
    <source>
        <dbReference type="ARBA" id="ARBA00004196"/>
    </source>
</evidence>
<proteinExistence type="inferred from homology"/>
<dbReference type="EMBL" id="JBHSMC010000027">
    <property type="protein sequence ID" value="MFC5466564.1"/>
    <property type="molecule type" value="Genomic_DNA"/>
</dbReference>
<evidence type="ECO:0000256" key="2">
    <source>
        <dbReference type="ARBA" id="ARBA00008520"/>
    </source>
</evidence>
<evidence type="ECO:0000256" key="4">
    <source>
        <dbReference type="ARBA" id="ARBA00022729"/>
    </source>
</evidence>
<keyword evidence="3" id="KW-0813">Transport</keyword>
<dbReference type="PANTHER" id="PTHR43649">
    <property type="entry name" value="ARABINOSE-BINDING PROTEIN-RELATED"/>
    <property type="match status" value="1"/>
</dbReference>
<dbReference type="Proteomes" id="UP001596147">
    <property type="component" value="Unassembled WGS sequence"/>
</dbReference>
<sequence>MKKLFSLLAVLCLVFVLAACSGSEKTEKKDEGKKGNSDEEKTEQVTISYSNWSVGTEEEMNLERLLIQQFQRDYPNIKVEIKEITGDWNEQLAVAASANNMPDVFALTNMPLGLANDWLLDITVMAENDPDFQNVPQIVRQSTEFNNQIVAVPHSQSMLGYFVNKDLFNQANIDYPTMDSSVEEFAQAIRDITNISEGKIGTQDAGSIPDWYPAAVNPDLGWYTYNDGSYQLDSKEFIAGVKFATELVTNGYAYAYLTDEQKANFSGEDGTQVWFAGDMGVKWDGSWAVGGFTENADFDFDFIGLPGGKVAITNDLLGISKTTNHPEEAFLFAKYMSYGKEGFMKRMEIAAENGMVVSGLPINTDQEILDEYFAQAPVPGIRKAYERIDEAILEPFKTVPGYIQSKWEAPTGVSVGEHDNATIGQLMDAILNGQLKIEDYADQLNKLANDKYAEAMAELQ</sequence>
<dbReference type="SUPFAM" id="SSF53850">
    <property type="entry name" value="Periplasmic binding protein-like II"/>
    <property type="match status" value="1"/>
</dbReference>
<evidence type="ECO:0000313" key="6">
    <source>
        <dbReference type="EMBL" id="MFC5466564.1"/>
    </source>
</evidence>
<evidence type="ECO:0000313" key="7">
    <source>
        <dbReference type="Proteomes" id="UP001596147"/>
    </source>
</evidence>
<comment type="caution">
    <text evidence="6">The sequence shown here is derived from an EMBL/GenBank/DDBJ whole genome shotgun (WGS) entry which is preliminary data.</text>
</comment>
<organism evidence="6 7">
    <name type="scientific">Lederbergia graminis</name>
    <dbReference type="NCBI Taxonomy" id="735518"/>
    <lineage>
        <taxon>Bacteria</taxon>
        <taxon>Bacillati</taxon>
        <taxon>Bacillota</taxon>
        <taxon>Bacilli</taxon>
        <taxon>Bacillales</taxon>
        <taxon>Bacillaceae</taxon>
        <taxon>Lederbergia</taxon>
    </lineage>
</organism>
<dbReference type="InterPro" id="IPR050490">
    <property type="entry name" value="Bact_solute-bd_prot1"/>
</dbReference>
<keyword evidence="4 5" id="KW-0732">Signal</keyword>
<protein>
    <submittedName>
        <fullName evidence="6">ABC transporter substrate-binding protein</fullName>
    </submittedName>
</protein>
<gene>
    <name evidence="6" type="ORF">ACFPM4_17715</name>
</gene>
<evidence type="ECO:0000256" key="5">
    <source>
        <dbReference type="SAM" id="SignalP"/>
    </source>
</evidence>
<comment type="similarity">
    <text evidence="2">Belongs to the bacterial solute-binding protein 1 family.</text>
</comment>
<dbReference type="PROSITE" id="PS51257">
    <property type="entry name" value="PROKAR_LIPOPROTEIN"/>
    <property type="match status" value="1"/>
</dbReference>
<keyword evidence="7" id="KW-1185">Reference proteome</keyword>
<reference evidence="7" key="1">
    <citation type="journal article" date="2019" name="Int. J. Syst. Evol. Microbiol.">
        <title>The Global Catalogue of Microorganisms (GCM) 10K type strain sequencing project: providing services to taxonomists for standard genome sequencing and annotation.</title>
        <authorList>
            <consortium name="The Broad Institute Genomics Platform"/>
            <consortium name="The Broad Institute Genome Sequencing Center for Infectious Disease"/>
            <person name="Wu L."/>
            <person name="Ma J."/>
        </authorList>
    </citation>
    <scope>NUCLEOTIDE SEQUENCE [LARGE SCALE GENOMIC DNA]</scope>
    <source>
        <strain evidence="7">CGMCC 1.12237</strain>
    </source>
</reference>
<accession>A0ABW0LLN0</accession>
<feature type="chain" id="PRO_5045456925" evidence="5">
    <location>
        <begin position="19"/>
        <end position="460"/>
    </location>
</feature>
<dbReference type="RefSeq" id="WP_382354787.1">
    <property type="nucleotide sequence ID" value="NZ_JBHSMC010000027.1"/>
</dbReference>
<dbReference type="PANTHER" id="PTHR43649:SF31">
    <property type="entry name" value="SN-GLYCEROL-3-PHOSPHATE-BINDING PERIPLASMIC PROTEIN UGPB"/>
    <property type="match status" value="1"/>
</dbReference>
<dbReference type="Pfam" id="PF01547">
    <property type="entry name" value="SBP_bac_1"/>
    <property type="match status" value="1"/>
</dbReference>
<comment type="subcellular location">
    <subcellularLocation>
        <location evidence="1">Cell envelope</location>
    </subcellularLocation>
</comment>
<name>A0ABW0LLN0_9BACI</name>
<evidence type="ECO:0000256" key="3">
    <source>
        <dbReference type="ARBA" id="ARBA00022448"/>
    </source>
</evidence>